<evidence type="ECO:0000256" key="5">
    <source>
        <dbReference type="ARBA" id="ARBA00022832"/>
    </source>
</evidence>
<evidence type="ECO:0000256" key="4">
    <source>
        <dbReference type="ARBA" id="ARBA00022692"/>
    </source>
</evidence>
<protein>
    <submittedName>
        <fullName evidence="12">Acyl-CoA desaturase</fullName>
    </submittedName>
</protein>
<evidence type="ECO:0000256" key="8">
    <source>
        <dbReference type="ARBA" id="ARBA00023098"/>
    </source>
</evidence>
<evidence type="ECO:0000256" key="7">
    <source>
        <dbReference type="ARBA" id="ARBA00023002"/>
    </source>
</evidence>
<dbReference type="KEGG" id="vbh:CMV30_15315"/>
<organism evidence="12 13">
    <name type="scientific">Nibricoccus aquaticus</name>
    <dbReference type="NCBI Taxonomy" id="2576891"/>
    <lineage>
        <taxon>Bacteria</taxon>
        <taxon>Pseudomonadati</taxon>
        <taxon>Verrucomicrobiota</taxon>
        <taxon>Opitutia</taxon>
        <taxon>Opitutales</taxon>
        <taxon>Opitutaceae</taxon>
        <taxon>Nibricoccus</taxon>
    </lineage>
</organism>
<dbReference type="OrthoDB" id="19906at2"/>
<evidence type="ECO:0000313" key="12">
    <source>
        <dbReference type="EMBL" id="ATC65213.1"/>
    </source>
</evidence>
<keyword evidence="9 11" id="KW-0472">Membrane</keyword>
<dbReference type="CDD" id="cd03505">
    <property type="entry name" value="Delta9-FADS-like"/>
    <property type="match status" value="1"/>
</dbReference>
<evidence type="ECO:0000313" key="13">
    <source>
        <dbReference type="Proteomes" id="UP000217265"/>
    </source>
</evidence>
<reference evidence="12 13" key="1">
    <citation type="submission" date="2017-09" db="EMBL/GenBank/DDBJ databases">
        <title>Complete genome sequence of Verrucomicrobial strain HZ-65, isolated from freshwater.</title>
        <authorList>
            <person name="Choi A."/>
        </authorList>
    </citation>
    <scope>NUCLEOTIDE SEQUENCE [LARGE SCALE GENOMIC DNA]</scope>
    <source>
        <strain evidence="12 13">HZ-65</strain>
    </source>
</reference>
<name>A0A290Q9V3_9BACT</name>
<keyword evidence="5" id="KW-0276">Fatty acid metabolism</keyword>
<dbReference type="Proteomes" id="UP000217265">
    <property type="component" value="Chromosome"/>
</dbReference>
<comment type="similarity">
    <text evidence="2">Belongs to the fatty acid desaturase type 2 family.</text>
</comment>
<evidence type="ECO:0000256" key="10">
    <source>
        <dbReference type="ARBA" id="ARBA00023160"/>
    </source>
</evidence>
<evidence type="ECO:0000256" key="3">
    <source>
        <dbReference type="ARBA" id="ARBA00022516"/>
    </source>
</evidence>
<sequence length="298" mass="34016">MHAVHRMHNKTPQTNPVEGTVQWSPLKSIWFCTCALIAIIGGALTISPTAILVSFIFTVSTLCLGHSVGFHRLLIHRSFACPRWLEYILVHLGVLVGMGGPFRVMYMHEIRDWAQRHPNCHPFFIHRNPAWKDFLWQLHCEIQLRHPPGFIIEPSTAENVVYKFMQRTWLLQQLPWALLLYFCGGAGWVIWGIFVRITVSLIGHWLVGYFAHNHGSRDWHLTGHAVQGYNLDHLGLLTMGECWHNNHHAFPGSAKLGIGEHQLDPGWWAISALQKLRLAWAIKLPADQPERPELSAAP</sequence>
<evidence type="ECO:0000256" key="2">
    <source>
        <dbReference type="ARBA" id="ARBA00008749"/>
    </source>
</evidence>
<evidence type="ECO:0000256" key="1">
    <source>
        <dbReference type="ARBA" id="ARBA00004141"/>
    </source>
</evidence>
<keyword evidence="8" id="KW-0443">Lipid metabolism</keyword>
<evidence type="ECO:0000256" key="6">
    <source>
        <dbReference type="ARBA" id="ARBA00022989"/>
    </source>
</evidence>
<evidence type="ECO:0000256" key="9">
    <source>
        <dbReference type="ARBA" id="ARBA00023136"/>
    </source>
</evidence>
<dbReference type="GO" id="GO:0016717">
    <property type="term" value="F:oxidoreductase activity, acting on paired donors, with oxidation of a pair of donors resulting in the reduction of molecular oxygen to two molecules of water"/>
    <property type="evidence" value="ECO:0007669"/>
    <property type="project" value="InterPro"/>
</dbReference>
<keyword evidence="6 11" id="KW-1133">Transmembrane helix</keyword>
<keyword evidence="4 11" id="KW-0812">Transmembrane</keyword>
<dbReference type="InterPro" id="IPR015876">
    <property type="entry name" value="Acyl-CoA_DS"/>
</dbReference>
<proteinExistence type="inferred from homology"/>
<keyword evidence="10" id="KW-0275">Fatty acid biosynthesis</keyword>
<keyword evidence="7" id="KW-0560">Oxidoreductase</keyword>
<dbReference type="PANTHER" id="PTHR11351">
    <property type="entry name" value="ACYL-COA DESATURASE"/>
    <property type="match status" value="1"/>
</dbReference>
<comment type="subcellular location">
    <subcellularLocation>
        <location evidence="1">Membrane</location>
        <topology evidence="1">Multi-pass membrane protein</topology>
    </subcellularLocation>
</comment>
<dbReference type="EMBL" id="CP023344">
    <property type="protein sequence ID" value="ATC65213.1"/>
    <property type="molecule type" value="Genomic_DNA"/>
</dbReference>
<keyword evidence="13" id="KW-1185">Reference proteome</keyword>
<gene>
    <name evidence="12" type="ORF">CMV30_15315</name>
</gene>
<keyword evidence="3" id="KW-0444">Lipid biosynthesis</keyword>
<dbReference type="AlphaFoldDB" id="A0A290Q9V3"/>
<dbReference type="PANTHER" id="PTHR11351:SF31">
    <property type="entry name" value="DESATURASE 1, ISOFORM A-RELATED"/>
    <property type="match status" value="1"/>
</dbReference>
<dbReference type="GO" id="GO:0006633">
    <property type="term" value="P:fatty acid biosynthetic process"/>
    <property type="evidence" value="ECO:0007669"/>
    <property type="project" value="UniProtKB-KW"/>
</dbReference>
<dbReference type="GO" id="GO:0016020">
    <property type="term" value="C:membrane"/>
    <property type="evidence" value="ECO:0007669"/>
    <property type="project" value="UniProtKB-SubCell"/>
</dbReference>
<evidence type="ECO:0000256" key="11">
    <source>
        <dbReference type="SAM" id="Phobius"/>
    </source>
</evidence>
<feature type="transmembrane region" description="Helical" evidence="11">
    <location>
        <begin position="87"/>
        <end position="106"/>
    </location>
</feature>
<accession>A0A290Q9V3</accession>
<feature type="transmembrane region" description="Helical" evidence="11">
    <location>
        <begin position="174"/>
        <end position="195"/>
    </location>
</feature>